<dbReference type="AlphaFoldDB" id="A0A1Y1MUU3"/>
<dbReference type="RefSeq" id="XP_031353432.1">
    <property type="nucleotide sequence ID" value="XM_031497572.1"/>
</dbReference>
<evidence type="ECO:0000313" key="2">
    <source>
        <dbReference type="EMBL" id="JAV87766.1"/>
    </source>
</evidence>
<dbReference type="EMBL" id="GEZM01024606">
    <property type="protein sequence ID" value="JAV87766.1"/>
    <property type="molecule type" value="Transcribed_RNA"/>
</dbReference>
<reference evidence="2" key="1">
    <citation type="journal article" date="2016" name="Sci. Rep.">
        <title>Molecular characterization of firefly nuptial gifts: a multi-omics approach sheds light on postcopulatory sexual selection.</title>
        <authorList>
            <person name="Al-Wathiqui N."/>
            <person name="Fallon T.R."/>
            <person name="South A."/>
            <person name="Weng J.K."/>
            <person name="Lewis S.M."/>
        </authorList>
    </citation>
    <scope>NUCLEOTIDE SEQUENCE</scope>
</reference>
<dbReference type="GeneID" id="116178161"/>
<dbReference type="Gene3D" id="1.10.238.20">
    <property type="entry name" value="Pheromone/general odorant binding protein domain"/>
    <property type="match status" value="1"/>
</dbReference>
<keyword evidence="1" id="KW-0732">Signal</keyword>
<sequence length="158" mass="18031">MVKNLALCVLIAWITQGTPFEIPNELLEDDVNQRCMKELSLGSTQLSSIFDEQFLVIRPLSQTATEFYECNLRKFQFLKEDGELNKELITEKLAKIIPILAKTAIDIDKAHDLSQKLYNRCNTPKGSNPVEKLADFHDCIIIQLPKLVPQVYSMAYVN</sequence>
<dbReference type="Pfam" id="PF01395">
    <property type="entry name" value="PBP_GOBP"/>
    <property type="match status" value="1"/>
</dbReference>
<proteinExistence type="predicted"/>
<organism evidence="2">
    <name type="scientific">Photinus pyralis</name>
    <name type="common">Common eastern firefly</name>
    <name type="synonym">Lampyris pyralis</name>
    <dbReference type="NCBI Taxonomy" id="7054"/>
    <lineage>
        <taxon>Eukaryota</taxon>
        <taxon>Metazoa</taxon>
        <taxon>Ecdysozoa</taxon>
        <taxon>Arthropoda</taxon>
        <taxon>Hexapoda</taxon>
        <taxon>Insecta</taxon>
        <taxon>Pterygota</taxon>
        <taxon>Neoptera</taxon>
        <taxon>Endopterygota</taxon>
        <taxon>Coleoptera</taxon>
        <taxon>Polyphaga</taxon>
        <taxon>Elateriformia</taxon>
        <taxon>Elateroidea</taxon>
        <taxon>Lampyridae</taxon>
        <taxon>Lampyrinae</taxon>
        <taxon>Photinus</taxon>
    </lineage>
</organism>
<name>A0A1Y1MUU3_PHOPY</name>
<dbReference type="InterPro" id="IPR006170">
    <property type="entry name" value="PBP/GOBP"/>
</dbReference>
<accession>A0A1Y1MUU3</accession>
<dbReference type="GO" id="GO:0005549">
    <property type="term" value="F:odorant binding"/>
    <property type="evidence" value="ECO:0007669"/>
    <property type="project" value="InterPro"/>
</dbReference>
<protein>
    <submittedName>
        <fullName evidence="2">Uncharacterized protein</fullName>
    </submittedName>
</protein>
<dbReference type="SUPFAM" id="SSF47565">
    <property type="entry name" value="Insect pheromone/odorant-binding proteins"/>
    <property type="match status" value="1"/>
</dbReference>
<feature type="chain" id="PRO_5013208698" evidence="1">
    <location>
        <begin position="18"/>
        <end position="158"/>
    </location>
</feature>
<feature type="signal peptide" evidence="1">
    <location>
        <begin position="1"/>
        <end position="17"/>
    </location>
</feature>
<evidence type="ECO:0000256" key="1">
    <source>
        <dbReference type="SAM" id="SignalP"/>
    </source>
</evidence>
<dbReference type="KEGG" id="ppyr:116178161"/>
<dbReference type="InterPro" id="IPR036728">
    <property type="entry name" value="PBP_GOBP_sf"/>
</dbReference>